<name>A0A317ZJM2_9BACT</name>
<evidence type="ECO:0000256" key="1">
    <source>
        <dbReference type="SAM" id="MobiDB-lite"/>
    </source>
</evidence>
<evidence type="ECO:0000313" key="3">
    <source>
        <dbReference type="Proteomes" id="UP000247099"/>
    </source>
</evidence>
<accession>A0A317ZJM2</accession>
<proteinExistence type="predicted"/>
<feature type="region of interest" description="Disordered" evidence="1">
    <location>
        <begin position="1"/>
        <end position="22"/>
    </location>
</feature>
<comment type="caution">
    <text evidence="2">The sequence shown here is derived from an EMBL/GenBank/DDBJ whole genome shotgun (WGS) entry which is preliminary data.</text>
</comment>
<gene>
    <name evidence="2" type="ORF">DDZ13_07735</name>
</gene>
<reference evidence="2 3" key="1">
    <citation type="submission" date="2018-05" db="EMBL/GenBank/DDBJ databases">
        <title>Coraliomargarita sinensis sp. nov., isolated from a marine solar saltern.</title>
        <authorList>
            <person name="Zhou L.Y."/>
        </authorList>
    </citation>
    <scope>NUCLEOTIDE SEQUENCE [LARGE SCALE GENOMIC DNA]</scope>
    <source>
        <strain evidence="2 3">WN38</strain>
    </source>
</reference>
<sequence>MWSRPEQTGRKQGQSGLGKKTLILPHTDSDFGFHLRQPSVAHFHWDYQPVVRRIMRWVNNMARGIGDRRSSFTKAEFIDGVTIGPPPEG</sequence>
<evidence type="ECO:0000313" key="2">
    <source>
        <dbReference type="EMBL" id="PXA04413.1"/>
    </source>
</evidence>
<dbReference type="EMBL" id="QHJQ01000004">
    <property type="protein sequence ID" value="PXA04413.1"/>
    <property type="molecule type" value="Genomic_DNA"/>
</dbReference>
<dbReference type="Proteomes" id="UP000247099">
    <property type="component" value="Unassembled WGS sequence"/>
</dbReference>
<dbReference type="AlphaFoldDB" id="A0A317ZJM2"/>
<organism evidence="2 3">
    <name type="scientific">Coraliomargarita sinensis</name>
    <dbReference type="NCBI Taxonomy" id="2174842"/>
    <lineage>
        <taxon>Bacteria</taxon>
        <taxon>Pseudomonadati</taxon>
        <taxon>Verrucomicrobiota</taxon>
        <taxon>Opitutia</taxon>
        <taxon>Puniceicoccales</taxon>
        <taxon>Coraliomargaritaceae</taxon>
        <taxon>Coraliomargarita</taxon>
    </lineage>
</organism>
<protein>
    <submittedName>
        <fullName evidence="2">Uncharacterized protein</fullName>
    </submittedName>
</protein>
<dbReference type="InParanoid" id="A0A317ZJM2"/>
<keyword evidence="3" id="KW-1185">Reference proteome</keyword>